<dbReference type="EMBL" id="CAIX01000012">
    <property type="protein sequence ID" value="CCI40875.1"/>
    <property type="molecule type" value="Genomic_DNA"/>
</dbReference>
<sequence length="111" mass="12969">MGKTDSSPDTLGKLLESWKAEEQVLKEQERRIYELEDSYLKETIVEGNVWTGWGESRSAPLRFRNANIRRRKRQREQLPIVLSKEEQEKVTHSRFASFSSITSPAENKDTK</sequence>
<dbReference type="InterPro" id="IPR015418">
    <property type="entry name" value="Eaf6"/>
</dbReference>
<keyword evidence="5" id="KW-0175">Coiled coil</keyword>
<dbReference type="Proteomes" id="UP000053237">
    <property type="component" value="Unassembled WGS sequence"/>
</dbReference>
<comment type="similarity">
    <text evidence="2">Belongs to the EAF6 family.</text>
</comment>
<name>A0A024G2A7_9STRA</name>
<dbReference type="GO" id="GO:0005634">
    <property type="term" value="C:nucleus"/>
    <property type="evidence" value="ECO:0007669"/>
    <property type="project" value="UniProtKB-SubCell"/>
</dbReference>
<dbReference type="GO" id="GO:0000123">
    <property type="term" value="C:histone acetyltransferase complex"/>
    <property type="evidence" value="ECO:0007669"/>
    <property type="project" value="InterPro"/>
</dbReference>
<dbReference type="AlphaFoldDB" id="A0A024G2A7"/>
<reference evidence="9 10" key="1">
    <citation type="submission" date="2012-05" db="EMBL/GenBank/DDBJ databases">
        <title>Recombination and specialization in a pathogen metapopulation.</title>
        <authorList>
            <person name="Gardiner A."/>
            <person name="Kemen E."/>
            <person name="Schultz-Larsen T."/>
            <person name="MacLean D."/>
            <person name="Van Oosterhout C."/>
            <person name="Jones J.D.G."/>
        </authorList>
    </citation>
    <scope>NUCLEOTIDE SEQUENCE [LARGE SCALE GENOMIC DNA]</scope>
    <source>
        <strain evidence="9 10">Ac Nc2</strain>
    </source>
</reference>
<accession>A0A024G2A7</accession>
<feature type="compositionally biased region" description="Polar residues" evidence="8">
    <location>
        <begin position="94"/>
        <end position="105"/>
    </location>
</feature>
<dbReference type="GO" id="GO:0006325">
    <property type="term" value="P:chromatin organization"/>
    <property type="evidence" value="ECO:0007669"/>
    <property type="project" value="UniProtKB-KW"/>
</dbReference>
<evidence type="ECO:0000256" key="3">
    <source>
        <dbReference type="ARBA" id="ARBA00022853"/>
    </source>
</evidence>
<evidence type="ECO:0000256" key="6">
    <source>
        <dbReference type="ARBA" id="ARBA00023163"/>
    </source>
</evidence>
<keyword evidence="3" id="KW-0156">Chromatin regulator</keyword>
<keyword evidence="4" id="KW-0805">Transcription regulation</keyword>
<keyword evidence="10" id="KW-1185">Reference proteome</keyword>
<comment type="caution">
    <text evidence="9">The sequence shown here is derived from an EMBL/GenBank/DDBJ whole genome shotgun (WGS) entry which is preliminary data.</text>
</comment>
<evidence type="ECO:0000256" key="5">
    <source>
        <dbReference type="ARBA" id="ARBA00023054"/>
    </source>
</evidence>
<evidence type="ECO:0000313" key="10">
    <source>
        <dbReference type="Proteomes" id="UP000053237"/>
    </source>
</evidence>
<comment type="subcellular location">
    <subcellularLocation>
        <location evidence="1">Nucleus</location>
    </subcellularLocation>
</comment>
<evidence type="ECO:0000256" key="8">
    <source>
        <dbReference type="SAM" id="MobiDB-lite"/>
    </source>
</evidence>
<keyword evidence="6" id="KW-0804">Transcription</keyword>
<protein>
    <recommendedName>
        <fullName evidence="11">Chromatin modification-related protein MEAF6</fullName>
    </recommendedName>
</protein>
<proteinExistence type="inferred from homology"/>
<gene>
    <name evidence="9" type="ORF">BN9_016590</name>
</gene>
<evidence type="ECO:0000256" key="4">
    <source>
        <dbReference type="ARBA" id="ARBA00023015"/>
    </source>
</evidence>
<evidence type="ECO:0008006" key="11">
    <source>
        <dbReference type="Google" id="ProtNLM"/>
    </source>
</evidence>
<feature type="region of interest" description="Disordered" evidence="8">
    <location>
        <begin position="74"/>
        <end position="111"/>
    </location>
</feature>
<dbReference type="OrthoDB" id="157161at2759"/>
<keyword evidence="7" id="KW-0539">Nucleus</keyword>
<evidence type="ECO:0000313" key="9">
    <source>
        <dbReference type="EMBL" id="CCI40875.1"/>
    </source>
</evidence>
<organism evidence="9 10">
    <name type="scientific">Albugo candida</name>
    <dbReference type="NCBI Taxonomy" id="65357"/>
    <lineage>
        <taxon>Eukaryota</taxon>
        <taxon>Sar</taxon>
        <taxon>Stramenopiles</taxon>
        <taxon>Oomycota</taxon>
        <taxon>Peronosporomycetes</taxon>
        <taxon>Albuginales</taxon>
        <taxon>Albuginaceae</taxon>
        <taxon>Albugo</taxon>
    </lineage>
</organism>
<dbReference type="InParanoid" id="A0A024G2A7"/>
<evidence type="ECO:0000256" key="2">
    <source>
        <dbReference type="ARBA" id="ARBA00010916"/>
    </source>
</evidence>
<dbReference type="Pfam" id="PF09340">
    <property type="entry name" value="NuA4"/>
    <property type="match status" value="1"/>
</dbReference>
<evidence type="ECO:0000256" key="1">
    <source>
        <dbReference type="ARBA" id="ARBA00004123"/>
    </source>
</evidence>
<evidence type="ECO:0000256" key="7">
    <source>
        <dbReference type="ARBA" id="ARBA00023242"/>
    </source>
</evidence>